<evidence type="ECO:0000259" key="1">
    <source>
        <dbReference type="Pfam" id="PF00149"/>
    </source>
</evidence>
<name>A0AAW8PZ76_VIBPH</name>
<feature type="domain" description="Calcineurin-like phosphoesterase" evidence="1">
    <location>
        <begin position="43"/>
        <end position="256"/>
    </location>
</feature>
<sequence length="296" mass="34078">MSKKHLSRNVDIFGGSDFHLEFAVKQRDFDVDALMPPVEIDVDAFNVCLLAGDITVPKKTHRYVNWFETFCSKFDLVLYIEGNHEHWKGYVGQNFNRLKLKCSHIENLHFLRRETFEFEVGGLGFSVVSATLWSDLGQNDYSSNYDLCVPSANYGRAIVQDFNFIRELKFGSFPRLKVPDYVRLHRDDVRFVEQESNRLSSSENYKILLTHHSPTKRSLWKYDGHKPTYDAFDATDLESLIKLGRFNIVFHGHIHRDVPLIENFHGALLASNPAGYGEIGKEGSNYRLIKLASIPV</sequence>
<comment type="caution">
    <text evidence="2">The sequence shown here is derived from an EMBL/GenBank/DDBJ whole genome shotgun (WGS) entry which is preliminary data.</text>
</comment>
<accession>A0AAW8PZ76</accession>
<dbReference type="EMBL" id="JAUHGG010000003">
    <property type="protein sequence ID" value="MDS1820735.1"/>
    <property type="molecule type" value="Genomic_DNA"/>
</dbReference>
<organism evidence="2 3">
    <name type="scientific">Vibrio parahaemolyticus</name>
    <dbReference type="NCBI Taxonomy" id="670"/>
    <lineage>
        <taxon>Bacteria</taxon>
        <taxon>Pseudomonadati</taxon>
        <taxon>Pseudomonadota</taxon>
        <taxon>Gammaproteobacteria</taxon>
        <taxon>Vibrionales</taxon>
        <taxon>Vibrionaceae</taxon>
        <taxon>Vibrio</taxon>
    </lineage>
</organism>
<dbReference type="Pfam" id="PF00149">
    <property type="entry name" value="Metallophos"/>
    <property type="match status" value="1"/>
</dbReference>
<gene>
    <name evidence="2" type="ORF">QX249_08695</name>
</gene>
<dbReference type="Gene3D" id="3.60.21.10">
    <property type="match status" value="1"/>
</dbReference>
<dbReference type="RefSeq" id="WP_311019509.1">
    <property type="nucleotide sequence ID" value="NZ_JAUHGG010000003.1"/>
</dbReference>
<dbReference type="InterPro" id="IPR004843">
    <property type="entry name" value="Calcineurin-like_PHP"/>
</dbReference>
<dbReference type="Proteomes" id="UP001253193">
    <property type="component" value="Unassembled WGS sequence"/>
</dbReference>
<dbReference type="PANTHER" id="PTHR37844:SF2">
    <property type="entry name" value="SER_THR PROTEIN PHOSPHATASE SUPERFAMILY (AFU_ORTHOLOGUE AFUA_1G14840)"/>
    <property type="match status" value="1"/>
</dbReference>
<reference evidence="2" key="1">
    <citation type="submission" date="2023-06" db="EMBL/GenBank/DDBJ databases">
        <title>Genomic Diversity of Vibrio spp. and Metagenomic Analysis of Pathogens in Florida Gulf Coastal Waters Following Hurricane Ian.</title>
        <authorList>
            <person name="Brumfield K.D."/>
        </authorList>
    </citation>
    <scope>NUCLEOTIDE SEQUENCE</scope>
    <source>
        <strain evidence="2">WBS2B-138</strain>
    </source>
</reference>
<dbReference type="PANTHER" id="PTHR37844">
    <property type="entry name" value="SER/THR PROTEIN PHOSPHATASE SUPERFAMILY (AFU_ORTHOLOGUE AFUA_1G14840)"/>
    <property type="match status" value="1"/>
</dbReference>
<dbReference type="SUPFAM" id="SSF56300">
    <property type="entry name" value="Metallo-dependent phosphatases"/>
    <property type="match status" value="1"/>
</dbReference>
<evidence type="ECO:0000313" key="3">
    <source>
        <dbReference type="Proteomes" id="UP001253193"/>
    </source>
</evidence>
<dbReference type="InterPro" id="IPR029052">
    <property type="entry name" value="Metallo-depent_PP-like"/>
</dbReference>
<proteinExistence type="predicted"/>
<dbReference type="GO" id="GO:0016787">
    <property type="term" value="F:hydrolase activity"/>
    <property type="evidence" value="ECO:0007669"/>
    <property type="project" value="InterPro"/>
</dbReference>
<dbReference type="AlphaFoldDB" id="A0AAW8PZ76"/>
<protein>
    <submittedName>
        <fullName evidence="2">Metallophosphoesterase</fullName>
    </submittedName>
</protein>
<evidence type="ECO:0000313" key="2">
    <source>
        <dbReference type="EMBL" id="MDS1820735.1"/>
    </source>
</evidence>